<evidence type="ECO:0000313" key="4">
    <source>
        <dbReference type="Proteomes" id="UP000652198"/>
    </source>
</evidence>
<dbReference type="InterPro" id="IPR036264">
    <property type="entry name" value="Bact_exopeptidase_dim_dom"/>
</dbReference>
<keyword evidence="1" id="KW-0378">Hydrolase</keyword>
<dbReference type="Gene3D" id="3.30.70.360">
    <property type="match status" value="1"/>
</dbReference>
<proteinExistence type="predicted"/>
<accession>A0ABX2C2H2</accession>
<protein>
    <submittedName>
        <fullName evidence="3">Amidohydrolase</fullName>
    </submittedName>
</protein>
<keyword evidence="4" id="KW-1185">Reference proteome</keyword>
<reference evidence="3 4" key="1">
    <citation type="submission" date="2019-11" db="EMBL/GenBank/DDBJ databases">
        <title>Metabolism of dissolved organic matter in forest soils.</title>
        <authorList>
            <person name="Cyle K.T."/>
            <person name="Wilhelm R.C."/>
            <person name="Martinez C.E."/>
        </authorList>
    </citation>
    <scope>NUCLEOTIDE SEQUENCE [LARGE SCALE GENOMIC DNA]</scope>
    <source>
        <strain evidence="3 4">1N</strain>
    </source>
</reference>
<dbReference type="PIRSF" id="PIRSF005962">
    <property type="entry name" value="Pept_M20D_amidohydro"/>
    <property type="match status" value="1"/>
</dbReference>
<dbReference type="Pfam" id="PF01546">
    <property type="entry name" value="Peptidase_M20"/>
    <property type="match status" value="1"/>
</dbReference>
<dbReference type="PANTHER" id="PTHR11014:SF63">
    <property type="entry name" value="METALLOPEPTIDASE, PUTATIVE (AFU_ORTHOLOGUE AFUA_6G09600)-RELATED"/>
    <property type="match status" value="1"/>
</dbReference>
<evidence type="ECO:0000313" key="3">
    <source>
        <dbReference type="EMBL" id="NPT47222.1"/>
    </source>
</evidence>
<sequence>MHISPRIQTLASDMRAWRHMIHSKPEIAFREHGTAEFVAALLRSFGVEVHTGIGQTGVVSIIHGRLGDGPTIALRADMDALPMNEQGRPVYRSVFEGVFHGCGHDGHVSILLGTARYLAANPLFRGKVVLIFQPAEEIVRGSQAMLDDGLLERFPFDEIYSLHNDPMLPPHKIGVRAGAQQASSDFFTIRVKGVGTHAGMPHLGVDPITIGATLVSSLQTIVSRSVNPLESVVITIARFHAGDAPNVIPHEAVLDGTVRALSAASRELAIERIHDICKGLELANRTQIDIEYSNSTPPIINSDGPVKCVISAAHEVVGKHNVIESIAPLMAGDDVANFLEARPGCHFLLGQGGRMCHHPEYDFNDDVAPIGVAMFVAVLRSRLGVEIEDQVAAESVDEGARETTGF</sequence>
<dbReference type="SUPFAM" id="SSF55031">
    <property type="entry name" value="Bacterial exopeptidase dimerisation domain"/>
    <property type="match status" value="1"/>
</dbReference>
<evidence type="ECO:0000256" key="1">
    <source>
        <dbReference type="ARBA" id="ARBA00022801"/>
    </source>
</evidence>
<dbReference type="InterPro" id="IPR017439">
    <property type="entry name" value="Amidohydrolase"/>
</dbReference>
<dbReference type="PANTHER" id="PTHR11014">
    <property type="entry name" value="PEPTIDASE M20 FAMILY MEMBER"/>
    <property type="match status" value="1"/>
</dbReference>
<gene>
    <name evidence="3" type="ORF">GNZ12_39235</name>
</gene>
<organism evidence="3 4">
    <name type="scientific">Paraburkholderia solitsugae</name>
    <dbReference type="NCBI Taxonomy" id="2675748"/>
    <lineage>
        <taxon>Bacteria</taxon>
        <taxon>Pseudomonadati</taxon>
        <taxon>Pseudomonadota</taxon>
        <taxon>Betaproteobacteria</taxon>
        <taxon>Burkholderiales</taxon>
        <taxon>Burkholderiaceae</taxon>
        <taxon>Paraburkholderia</taxon>
    </lineage>
</organism>
<comment type="caution">
    <text evidence="3">The sequence shown here is derived from an EMBL/GenBank/DDBJ whole genome shotgun (WGS) entry which is preliminary data.</text>
</comment>
<feature type="domain" description="Peptidase M20 dimerisation" evidence="2">
    <location>
        <begin position="187"/>
        <end position="278"/>
    </location>
</feature>
<dbReference type="EMBL" id="WOEY01000159">
    <property type="protein sequence ID" value="NPT47222.1"/>
    <property type="molecule type" value="Genomic_DNA"/>
</dbReference>
<dbReference type="NCBIfam" id="TIGR01891">
    <property type="entry name" value="amidohydrolases"/>
    <property type="match status" value="1"/>
</dbReference>
<evidence type="ECO:0000259" key="2">
    <source>
        <dbReference type="Pfam" id="PF07687"/>
    </source>
</evidence>
<dbReference type="InterPro" id="IPR011650">
    <property type="entry name" value="Peptidase_M20_dimer"/>
</dbReference>
<dbReference type="Gene3D" id="3.40.630.10">
    <property type="entry name" value="Zn peptidases"/>
    <property type="match status" value="1"/>
</dbReference>
<dbReference type="InterPro" id="IPR002933">
    <property type="entry name" value="Peptidase_M20"/>
</dbReference>
<dbReference type="RefSeq" id="WP_172317767.1">
    <property type="nucleotide sequence ID" value="NZ_WOEY01000159.1"/>
</dbReference>
<dbReference type="Pfam" id="PF07687">
    <property type="entry name" value="M20_dimer"/>
    <property type="match status" value="1"/>
</dbReference>
<dbReference type="SUPFAM" id="SSF53187">
    <property type="entry name" value="Zn-dependent exopeptidases"/>
    <property type="match status" value="1"/>
</dbReference>
<name>A0ABX2C2H2_9BURK</name>
<dbReference type="Proteomes" id="UP000652198">
    <property type="component" value="Unassembled WGS sequence"/>
</dbReference>